<gene>
    <name evidence="2" type="ORF">RCL2_002251300</name>
    <name evidence="1" type="ORF">RclHR1_14170004</name>
</gene>
<sequence>MYPPQDNISNSARESDITGFINDNYNRLSQTTATTIIQTENVNCNDPSCNCNKDTSMMNNPVAHSTISPTSHNQFISHNTLNNNDIISSGNNHQQPIFNDVPNNYVNISPKDNYQQSMSNNTSLPQSHSQYINQNPPQTNVFPSLNSLGIVINSPQTYVVIMPAPVVANPDIRQQDIHSITDSLQTQFKQ</sequence>
<accession>A0A2Z6QDP3</accession>
<dbReference type="AlphaFoldDB" id="A0A2Z6QDP3"/>
<name>A0A2Z6QDP3_9GLOM</name>
<evidence type="ECO:0000313" key="3">
    <source>
        <dbReference type="Proteomes" id="UP000247702"/>
    </source>
</evidence>
<protein>
    <submittedName>
        <fullName evidence="1">Uncharacterized protein</fullName>
    </submittedName>
</protein>
<dbReference type="Proteomes" id="UP000247702">
    <property type="component" value="Unassembled WGS sequence"/>
</dbReference>
<keyword evidence="3" id="KW-1185">Reference proteome</keyword>
<dbReference type="EMBL" id="BEXD01000466">
    <property type="protein sequence ID" value="GBB87685.1"/>
    <property type="molecule type" value="Genomic_DNA"/>
</dbReference>
<reference evidence="2" key="2">
    <citation type="submission" date="2019-10" db="EMBL/GenBank/DDBJ databases">
        <title>Conservation and host-specific expression of non-tandemly repeated heterogenous ribosome RNA gene in arbuscular mycorrhizal fungi.</title>
        <authorList>
            <person name="Maeda T."/>
            <person name="Kobayashi Y."/>
            <person name="Nakagawa T."/>
            <person name="Ezawa T."/>
            <person name="Yamaguchi K."/>
            <person name="Bino T."/>
            <person name="Nishimoto Y."/>
            <person name="Shigenobu S."/>
            <person name="Kawaguchi M."/>
        </authorList>
    </citation>
    <scope>NUCLEOTIDE SEQUENCE</scope>
    <source>
        <strain evidence="2">HR1</strain>
    </source>
</reference>
<comment type="caution">
    <text evidence="1">The sequence shown here is derived from an EMBL/GenBank/DDBJ whole genome shotgun (WGS) entry which is preliminary data.</text>
</comment>
<evidence type="ECO:0000313" key="1">
    <source>
        <dbReference type="EMBL" id="GBB87685.1"/>
    </source>
</evidence>
<dbReference type="EMBL" id="BLAL01000246">
    <property type="protein sequence ID" value="GES95848.1"/>
    <property type="molecule type" value="Genomic_DNA"/>
</dbReference>
<dbReference type="OrthoDB" id="2327026at2759"/>
<organism evidence="1 3">
    <name type="scientific">Rhizophagus clarus</name>
    <dbReference type="NCBI Taxonomy" id="94130"/>
    <lineage>
        <taxon>Eukaryota</taxon>
        <taxon>Fungi</taxon>
        <taxon>Fungi incertae sedis</taxon>
        <taxon>Mucoromycota</taxon>
        <taxon>Glomeromycotina</taxon>
        <taxon>Glomeromycetes</taxon>
        <taxon>Glomerales</taxon>
        <taxon>Glomeraceae</taxon>
        <taxon>Rhizophagus</taxon>
    </lineage>
</organism>
<proteinExistence type="predicted"/>
<evidence type="ECO:0000313" key="2">
    <source>
        <dbReference type="EMBL" id="GES95848.1"/>
    </source>
</evidence>
<reference evidence="1 3" key="1">
    <citation type="submission" date="2017-11" db="EMBL/GenBank/DDBJ databases">
        <title>The genome of Rhizophagus clarus HR1 reveals common genetic basis of auxotrophy among arbuscular mycorrhizal fungi.</title>
        <authorList>
            <person name="Kobayashi Y."/>
        </authorList>
    </citation>
    <scope>NUCLEOTIDE SEQUENCE [LARGE SCALE GENOMIC DNA]</scope>
    <source>
        <strain evidence="1 3">HR1</strain>
    </source>
</reference>
<dbReference type="Proteomes" id="UP000615446">
    <property type="component" value="Unassembled WGS sequence"/>
</dbReference>